<proteinExistence type="predicted"/>
<gene>
    <name evidence="3" type="ORF">NJ959_11375</name>
</gene>
<keyword evidence="1" id="KW-0732">Signal</keyword>
<dbReference type="InterPro" id="IPR011964">
    <property type="entry name" value="YVTN_b-propeller_repeat"/>
</dbReference>
<keyword evidence="4" id="KW-1185">Reference proteome</keyword>
<dbReference type="AlphaFoldDB" id="A0AAE3KNV6"/>
<evidence type="ECO:0000313" key="3">
    <source>
        <dbReference type="EMBL" id="MCP2729058.1"/>
    </source>
</evidence>
<dbReference type="Gene3D" id="2.130.10.10">
    <property type="entry name" value="YVTN repeat-like/Quinoprotein amine dehydrogenase"/>
    <property type="match status" value="1"/>
</dbReference>
<evidence type="ECO:0000259" key="2">
    <source>
        <dbReference type="Pfam" id="PF21783"/>
    </source>
</evidence>
<dbReference type="InterPro" id="IPR048433">
    <property type="entry name" value="YNCE-like_beta-prop"/>
</dbReference>
<feature type="domain" description="YNCE-like beta-propeller" evidence="2">
    <location>
        <begin position="167"/>
        <end position="316"/>
    </location>
</feature>
<evidence type="ECO:0000256" key="1">
    <source>
        <dbReference type="ARBA" id="ARBA00022729"/>
    </source>
</evidence>
<dbReference type="PANTHER" id="PTHR47197:SF3">
    <property type="entry name" value="DIHYDRO-HEME D1 DEHYDROGENASE"/>
    <property type="match status" value="1"/>
</dbReference>
<reference evidence="3" key="1">
    <citation type="submission" date="2022-06" db="EMBL/GenBank/DDBJ databases">
        <title>New cyanobacteria of genus Symplocastrum in benthos of Lake Baikal.</title>
        <authorList>
            <person name="Sorokovikova E."/>
            <person name="Tikhonova I."/>
            <person name="Krasnopeev A."/>
            <person name="Evseev P."/>
            <person name="Gladkikh A."/>
            <person name="Belykh O."/>
        </authorList>
    </citation>
    <scope>NUCLEOTIDE SEQUENCE</scope>
    <source>
        <strain evidence="3">BBK-W-15</strain>
    </source>
</reference>
<dbReference type="InterPro" id="IPR015943">
    <property type="entry name" value="WD40/YVTN_repeat-like_dom_sf"/>
</dbReference>
<dbReference type="InterPro" id="IPR051200">
    <property type="entry name" value="Host-pathogen_enzymatic-act"/>
</dbReference>
<dbReference type="RefSeq" id="WP_254011848.1">
    <property type="nucleotide sequence ID" value="NZ_JAMZMM010000090.1"/>
</dbReference>
<dbReference type="Proteomes" id="UP001204953">
    <property type="component" value="Unassembled WGS sequence"/>
</dbReference>
<dbReference type="NCBIfam" id="TIGR02276">
    <property type="entry name" value="beta_rpt_yvtn"/>
    <property type="match status" value="2"/>
</dbReference>
<organism evidence="3 4">
    <name type="scientific">Limnofasciculus baicalensis BBK-W-15</name>
    <dbReference type="NCBI Taxonomy" id="2699891"/>
    <lineage>
        <taxon>Bacteria</taxon>
        <taxon>Bacillati</taxon>
        <taxon>Cyanobacteriota</taxon>
        <taxon>Cyanophyceae</taxon>
        <taxon>Coleofasciculales</taxon>
        <taxon>Coleofasciculaceae</taxon>
        <taxon>Limnofasciculus</taxon>
        <taxon>Limnofasciculus baicalensis</taxon>
    </lineage>
</organism>
<dbReference type="Pfam" id="PF21783">
    <property type="entry name" value="YNCE"/>
    <property type="match status" value="1"/>
</dbReference>
<dbReference type="InterPro" id="IPR011048">
    <property type="entry name" value="Haem_d1_sf"/>
</dbReference>
<evidence type="ECO:0000313" key="4">
    <source>
        <dbReference type="Proteomes" id="UP001204953"/>
    </source>
</evidence>
<protein>
    <submittedName>
        <fullName evidence="3">YncE family protein</fullName>
    </submittedName>
</protein>
<sequence length="327" mass="36404">MSLKKTIFGNISPKSIVHSGEGLFFAQNMMYSHNITVYDRKYQLVKTIDDTVDLGKYSQSKFKGKYQGAPVEAAFSNQGDYAWISNYQMYGSEFKNPGDDKCELSQKTDNSFLYRINTKTLEVEKAIEVGSVPKFVATSPDDGLVLVSNWCSWDLSVVDPNQNKEIKRIRLGRYPRGIVIDSASENAYVAIMGTKDIATVNLTNFSVGWLKNIGNSPRHLSLDPAGKYLYATLNGEDDVAKIDLSTGKVVKKVTTGEAPRSMAISDDGQFLYVVNYNSNTVSKVRATDMKVMETVKVNENPIGITYDAQTRQVWVACYSGSIMVFQD</sequence>
<dbReference type="SUPFAM" id="SSF51004">
    <property type="entry name" value="C-terminal (heme d1) domain of cytochrome cd1-nitrite reductase"/>
    <property type="match status" value="1"/>
</dbReference>
<dbReference type="PANTHER" id="PTHR47197">
    <property type="entry name" value="PROTEIN NIRF"/>
    <property type="match status" value="1"/>
</dbReference>
<name>A0AAE3KNV6_9CYAN</name>
<comment type="caution">
    <text evidence="3">The sequence shown here is derived from an EMBL/GenBank/DDBJ whole genome shotgun (WGS) entry which is preliminary data.</text>
</comment>
<dbReference type="EMBL" id="JAMZMM010000090">
    <property type="protein sequence ID" value="MCP2729058.1"/>
    <property type="molecule type" value="Genomic_DNA"/>
</dbReference>
<accession>A0AAE3KNV6</accession>